<accession>A0A8K1CAZ5</accession>
<gene>
    <name evidence="2" type="ORF">Poli38472_004854</name>
</gene>
<dbReference type="Proteomes" id="UP000794436">
    <property type="component" value="Unassembled WGS sequence"/>
</dbReference>
<reference evidence="2" key="1">
    <citation type="submission" date="2019-03" db="EMBL/GenBank/DDBJ databases">
        <title>Long read genome sequence of the mycoparasitic Pythium oligandrum ATCC 38472 isolated from sugarbeet rhizosphere.</title>
        <authorList>
            <person name="Gaulin E."/>
        </authorList>
    </citation>
    <scope>NUCLEOTIDE SEQUENCE</scope>
    <source>
        <strain evidence="2">ATCC 38472_TT</strain>
    </source>
</reference>
<name>A0A8K1CAZ5_PYTOL</name>
<feature type="region of interest" description="Disordered" evidence="1">
    <location>
        <begin position="32"/>
        <end position="57"/>
    </location>
</feature>
<proteinExistence type="predicted"/>
<protein>
    <submittedName>
        <fullName evidence="2">Uncharacterized protein</fullName>
    </submittedName>
</protein>
<evidence type="ECO:0000313" key="3">
    <source>
        <dbReference type="Proteomes" id="UP000794436"/>
    </source>
</evidence>
<dbReference type="EMBL" id="SPLM01000109">
    <property type="protein sequence ID" value="TMW59785.1"/>
    <property type="molecule type" value="Genomic_DNA"/>
</dbReference>
<sequence>MEALFPLPELVATDEIESTDLLWEDIRRLEMSQDASESGNSTPPEEDHVGSRAKARRKYTAIPTETRRKMEMAHLKEQMNALMAELVRLRRVDEAVIDPLSHVDNDKVSVWERIAKRQQRSKRRAEVENMKLRIAVASQLHLIQSLEKLLTKRPSEVVSMEARYSERKRRRIACTDDEVTAKCEHFRPRLVERVTRVDQAMGECGLHAKWTEGYEMETKLDAEGTLYMDVCIIKLFPFPVNQTADAVWKCISTSRLEFQHGVYGASTLADTSDSDWCHFHTILNLRSQELTSVLHVNGFSMRVNEAERVVIVSDSEGNTDGDMFDGHSLYLRRYGYLTIEQVPMPNEQEKSLTIVKSFVRMWPDLLSRSSDEHQALVERFLNNVVASFMDTVKTMIQFVEDSLIEMSIQQ</sequence>
<organism evidence="2 3">
    <name type="scientific">Pythium oligandrum</name>
    <name type="common">Mycoparasitic fungus</name>
    <dbReference type="NCBI Taxonomy" id="41045"/>
    <lineage>
        <taxon>Eukaryota</taxon>
        <taxon>Sar</taxon>
        <taxon>Stramenopiles</taxon>
        <taxon>Oomycota</taxon>
        <taxon>Peronosporomycetes</taxon>
        <taxon>Pythiales</taxon>
        <taxon>Pythiaceae</taxon>
        <taxon>Pythium</taxon>
    </lineage>
</organism>
<feature type="compositionally biased region" description="Polar residues" evidence="1">
    <location>
        <begin position="33"/>
        <end position="43"/>
    </location>
</feature>
<evidence type="ECO:0000256" key="1">
    <source>
        <dbReference type="SAM" id="MobiDB-lite"/>
    </source>
</evidence>
<keyword evidence="3" id="KW-1185">Reference proteome</keyword>
<evidence type="ECO:0000313" key="2">
    <source>
        <dbReference type="EMBL" id="TMW59785.1"/>
    </source>
</evidence>
<dbReference type="OrthoDB" id="72677at2759"/>
<comment type="caution">
    <text evidence="2">The sequence shown here is derived from an EMBL/GenBank/DDBJ whole genome shotgun (WGS) entry which is preliminary data.</text>
</comment>
<dbReference type="AlphaFoldDB" id="A0A8K1CAZ5"/>